<feature type="domain" description="ABC transporter" evidence="5">
    <location>
        <begin position="52"/>
        <end position="119"/>
    </location>
</feature>
<dbReference type="Proteomes" id="UP000689195">
    <property type="component" value="Unassembled WGS sequence"/>
</dbReference>
<dbReference type="InterPro" id="IPR003439">
    <property type="entry name" value="ABC_transporter-like_ATP-bd"/>
</dbReference>
<dbReference type="GO" id="GO:0016887">
    <property type="term" value="F:ATP hydrolysis activity"/>
    <property type="evidence" value="ECO:0007669"/>
    <property type="project" value="InterPro"/>
</dbReference>
<dbReference type="InterPro" id="IPR050173">
    <property type="entry name" value="ABC_transporter_C-like"/>
</dbReference>
<evidence type="ECO:0000256" key="4">
    <source>
        <dbReference type="ARBA" id="ARBA00022840"/>
    </source>
</evidence>
<keyword evidence="3" id="KW-0547">Nucleotide-binding</keyword>
<comment type="caution">
    <text evidence="6">The sequence shown here is derived from an EMBL/GenBank/DDBJ whole genome shotgun (WGS) entry which is preliminary data.</text>
</comment>
<keyword evidence="4" id="KW-0067">ATP-binding</keyword>
<dbReference type="Pfam" id="PF00005">
    <property type="entry name" value="ABC_tran"/>
    <property type="match status" value="1"/>
</dbReference>
<comment type="subcellular location">
    <subcellularLocation>
        <location evidence="1">Membrane</location>
        <topology evidence="1">Multi-pass membrane protein</topology>
    </subcellularLocation>
</comment>
<dbReference type="GO" id="GO:0016020">
    <property type="term" value="C:membrane"/>
    <property type="evidence" value="ECO:0007669"/>
    <property type="project" value="UniProtKB-SubCell"/>
</dbReference>
<evidence type="ECO:0000256" key="1">
    <source>
        <dbReference type="ARBA" id="ARBA00004141"/>
    </source>
</evidence>
<evidence type="ECO:0000313" key="6">
    <source>
        <dbReference type="EMBL" id="CAD8182061.1"/>
    </source>
</evidence>
<dbReference type="OrthoDB" id="442846at2759"/>
<dbReference type="GO" id="GO:0005524">
    <property type="term" value="F:ATP binding"/>
    <property type="evidence" value="ECO:0007669"/>
    <property type="project" value="UniProtKB-KW"/>
</dbReference>
<evidence type="ECO:0000259" key="5">
    <source>
        <dbReference type="Pfam" id="PF00005"/>
    </source>
</evidence>
<sequence length="133" mass="15355">MNSCNRMFQIIYCHNLFTMLKKMINILIFQRMVELNLKIFPRDTGQNCDLVLKGLSFEIQSNEKVGCVGRTGAGTSTIIQAIFNISEIRNFQESKLLISDQDIRKLGIQKVRSNIGIISFLIYWDNKKKFSTI</sequence>
<dbReference type="EMBL" id="CAJJDO010000078">
    <property type="protein sequence ID" value="CAD8182061.1"/>
    <property type="molecule type" value="Genomic_DNA"/>
</dbReference>
<keyword evidence="7" id="KW-1185">Reference proteome</keyword>
<comment type="similarity">
    <text evidence="2">Belongs to the ABC transporter superfamily. ABCC family. Conjugate transporter (TC 3.A.1.208) subfamily.</text>
</comment>
<accession>A0A8S1VZ27</accession>
<dbReference type="PANTHER" id="PTHR24223">
    <property type="entry name" value="ATP-BINDING CASSETTE SUB-FAMILY C"/>
    <property type="match status" value="1"/>
</dbReference>
<evidence type="ECO:0000256" key="3">
    <source>
        <dbReference type="ARBA" id="ARBA00022741"/>
    </source>
</evidence>
<dbReference type="PANTHER" id="PTHR24223:SF456">
    <property type="entry name" value="MULTIDRUG RESISTANCE-ASSOCIATED PROTEIN LETHAL(2)03659"/>
    <property type="match status" value="1"/>
</dbReference>
<evidence type="ECO:0000256" key="2">
    <source>
        <dbReference type="ARBA" id="ARBA00009726"/>
    </source>
</evidence>
<reference evidence="6" key="1">
    <citation type="submission" date="2021-01" db="EMBL/GenBank/DDBJ databases">
        <authorList>
            <consortium name="Genoscope - CEA"/>
            <person name="William W."/>
        </authorList>
    </citation>
    <scope>NUCLEOTIDE SEQUENCE</scope>
</reference>
<dbReference type="AlphaFoldDB" id="A0A8S1VZ27"/>
<organism evidence="6 7">
    <name type="scientific">Paramecium pentaurelia</name>
    <dbReference type="NCBI Taxonomy" id="43138"/>
    <lineage>
        <taxon>Eukaryota</taxon>
        <taxon>Sar</taxon>
        <taxon>Alveolata</taxon>
        <taxon>Ciliophora</taxon>
        <taxon>Intramacronucleata</taxon>
        <taxon>Oligohymenophorea</taxon>
        <taxon>Peniculida</taxon>
        <taxon>Parameciidae</taxon>
        <taxon>Paramecium</taxon>
    </lineage>
</organism>
<proteinExistence type="inferred from homology"/>
<evidence type="ECO:0000313" key="7">
    <source>
        <dbReference type="Proteomes" id="UP000689195"/>
    </source>
</evidence>
<protein>
    <recommendedName>
        <fullName evidence="5">ABC transporter domain-containing protein</fullName>
    </recommendedName>
</protein>
<name>A0A8S1VZ27_9CILI</name>
<dbReference type="GO" id="GO:0042626">
    <property type="term" value="F:ATPase-coupled transmembrane transporter activity"/>
    <property type="evidence" value="ECO:0007669"/>
    <property type="project" value="TreeGrafter"/>
</dbReference>
<gene>
    <name evidence="6" type="ORF">PPENT_87.1.T0780002</name>
</gene>